<dbReference type="Proteomes" id="UP000516361">
    <property type="component" value="Chromosome"/>
</dbReference>
<evidence type="ECO:0000313" key="2">
    <source>
        <dbReference type="EMBL" id="BBE30179.1"/>
    </source>
</evidence>
<gene>
    <name evidence="2" type="ORF">OSSY52_03200</name>
</gene>
<dbReference type="KEGG" id="ocy:OSSY52_03200"/>
<keyword evidence="1" id="KW-0812">Transmembrane</keyword>
<name>A0A7G1G9Z6_9BACT</name>
<proteinExistence type="predicted"/>
<feature type="transmembrane region" description="Helical" evidence="1">
    <location>
        <begin position="176"/>
        <end position="192"/>
    </location>
</feature>
<feature type="transmembrane region" description="Helical" evidence="1">
    <location>
        <begin position="142"/>
        <end position="170"/>
    </location>
</feature>
<dbReference type="AlphaFoldDB" id="A0A7G1G9Z6"/>
<dbReference type="EMBL" id="AP018712">
    <property type="protein sequence ID" value="BBE30179.1"/>
    <property type="molecule type" value="Genomic_DNA"/>
</dbReference>
<evidence type="ECO:0000256" key="1">
    <source>
        <dbReference type="SAM" id="Phobius"/>
    </source>
</evidence>
<feature type="transmembrane region" description="Helical" evidence="1">
    <location>
        <begin position="116"/>
        <end position="135"/>
    </location>
</feature>
<feature type="transmembrane region" description="Helical" evidence="1">
    <location>
        <begin position="91"/>
        <end position="110"/>
    </location>
</feature>
<feature type="transmembrane region" description="Helical" evidence="1">
    <location>
        <begin position="274"/>
        <end position="298"/>
    </location>
</feature>
<keyword evidence="3" id="KW-1185">Reference proteome</keyword>
<reference evidence="2 3" key="1">
    <citation type="submission" date="2018-06" db="EMBL/GenBank/DDBJ databases">
        <title>Genome sequencing of Oceanotoga sp. sy52.</title>
        <authorList>
            <person name="Mori K."/>
        </authorList>
    </citation>
    <scope>NUCLEOTIDE SEQUENCE [LARGE SCALE GENOMIC DNA]</scope>
    <source>
        <strain evidence="3">sy52</strain>
    </source>
</reference>
<feature type="transmembrane region" description="Helical" evidence="1">
    <location>
        <begin position="24"/>
        <end position="42"/>
    </location>
</feature>
<accession>A0A7G1G9Z6</accession>
<keyword evidence="1" id="KW-0472">Membrane</keyword>
<feature type="transmembrane region" description="Helical" evidence="1">
    <location>
        <begin position="334"/>
        <end position="350"/>
    </location>
</feature>
<protein>
    <recommendedName>
        <fullName evidence="4">Glycosyltransferase RgtA/B/C/D-like domain-containing protein</fullName>
    </recommendedName>
</protein>
<feature type="transmembrane region" description="Helical" evidence="1">
    <location>
        <begin position="201"/>
        <end position="223"/>
    </location>
</feature>
<sequence length="381" mass="45070">MFGILLITLSFIVSIKYNKLNHFILFNLLIVIMIYLMNINSYEALFQIAFKTSDTKLYFSTFNLPFEDMTNKTFYQYPMFLRYLIYPFKDAVLALITQSNIIFLLLILIFKDLNNIFFFTIYFNHTLFFTNINFLKDNYLIIVILLTIFLIQNIKNKIMQAIIIAFSILIMKDIRPFYKFFIFLSIIPFVHLKQNSKKKNFIIIGLMLSLAGLIFLLNFKYIMAVLSTWNATSSTGTTGFSILSPIKIIFGPTPLRYLYSQNFFVQPFLKEHNIIFFVLHLIYYLILPYLIIMFFINIKEYLNISALKSESLYSLGMSLGTFLVYLLIYGSADIRQRAIILLFLTIFIIKENTLSFDFILKYKYSYFFIFLFEMILMVISV</sequence>
<dbReference type="InParanoid" id="A0A7G1G9Z6"/>
<organism evidence="2 3">
    <name type="scientific">Tepiditoga spiralis</name>
    <dbReference type="NCBI Taxonomy" id="2108365"/>
    <lineage>
        <taxon>Bacteria</taxon>
        <taxon>Thermotogati</taxon>
        <taxon>Thermotogota</taxon>
        <taxon>Thermotogae</taxon>
        <taxon>Petrotogales</taxon>
        <taxon>Petrotogaceae</taxon>
        <taxon>Tepiditoga</taxon>
    </lineage>
</organism>
<feature type="transmembrane region" description="Helical" evidence="1">
    <location>
        <begin position="310"/>
        <end position="328"/>
    </location>
</feature>
<evidence type="ECO:0008006" key="4">
    <source>
        <dbReference type="Google" id="ProtNLM"/>
    </source>
</evidence>
<dbReference type="RefSeq" id="WP_190615305.1">
    <property type="nucleotide sequence ID" value="NZ_AP018712.1"/>
</dbReference>
<evidence type="ECO:0000313" key="3">
    <source>
        <dbReference type="Proteomes" id="UP000516361"/>
    </source>
</evidence>
<keyword evidence="1" id="KW-1133">Transmembrane helix</keyword>